<dbReference type="SUPFAM" id="SSF46689">
    <property type="entry name" value="Homeodomain-like"/>
    <property type="match status" value="1"/>
</dbReference>
<keyword evidence="3" id="KW-0378">Hydrolase</keyword>
<evidence type="ECO:0000259" key="6">
    <source>
        <dbReference type="PROSITE" id="PS50977"/>
    </source>
</evidence>
<dbReference type="Pfam" id="PF00753">
    <property type="entry name" value="Lactamase_B"/>
    <property type="match status" value="1"/>
</dbReference>
<dbReference type="PANTHER" id="PTHR42978:SF6">
    <property type="entry name" value="QUORUM-QUENCHING LACTONASE YTNP-RELATED"/>
    <property type="match status" value="1"/>
</dbReference>
<dbReference type="PROSITE" id="PS50977">
    <property type="entry name" value="HTH_TETR_2"/>
    <property type="match status" value="1"/>
</dbReference>
<organism evidence="7 8">
    <name type="scientific">Symbiodinium pilosum</name>
    <name type="common">Dinoflagellate</name>
    <dbReference type="NCBI Taxonomy" id="2952"/>
    <lineage>
        <taxon>Eukaryota</taxon>
        <taxon>Sar</taxon>
        <taxon>Alveolata</taxon>
        <taxon>Dinophyceae</taxon>
        <taxon>Suessiales</taxon>
        <taxon>Symbiodiniaceae</taxon>
        <taxon>Symbiodinium</taxon>
    </lineage>
</organism>
<name>A0A812IR82_SYMPI</name>
<dbReference type="AlphaFoldDB" id="A0A812IR82"/>
<dbReference type="Gene3D" id="1.10.357.10">
    <property type="entry name" value="Tetracycline Repressor, domain 2"/>
    <property type="match status" value="1"/>
</dbReference>
<dbReference type="GO" id="GO:0016787">
    <property type="term" value="F:hydrolase activity"/>
    <property type="evidence" value="ECO:0007669"/>
    <property type="project" value="UniProtKB-KW"/>
</dbReference>
<gene>
    <name evidence="7" type="primary">kstR2</name>
    <name evidence="7" type="ORF">SPIL2461_LOCUS44</name>
</gene>
<reference evidence="7" key="1">
    <citation type="submission" date="2021-02" db="EMBL/GenBank/DDBJ databases">
        <authorList>
            <person name="Dougan E. K."/>
            <person name="Rhodes N."/>
            <person name="Thang M."/>
            <person name="Chan C."/>
        </authorList>
    </citation>
    <scope>NUCLEOTIDE SEQUENCE</scope>
</reference>
<dbReference type="EMBL" id="CAJNIZ010000001">
    <property type="protein sequence ID" value="CAE7148828.1"/>
    <property type="molecule type" value="Genomic_DNA"/>
</dbReference>
<dbReference type="PRINTS" id="PR00455">
    <property type="entry name" value="HTHTETR"/>
</dbReference>
<protein>
    <submittedName>
        <fullName evidence="7">KstR2 protein</fullName>
    </submittedName>
</protein>
<evidence type="ECO:0000256" key="3">
    <source>
        <dbReference type="ARBA" id="ARBA00022801"/>
    </source>
</evidence>
<dbReference type="InterPro" id="IPR001647">
    <property type="entry name" value="HTH_TetR"/>
</dbReference>
<dbReference type="InterPro" id="IPR009057">
    <property type="entry name" value="Homeodomain-like_sf"/>
</dbReference>
<keyword evidence="2" id="KW-0479">Metal-binding</keyword>
<dbReference type="InterPro" id="IPR041490">
    <property type="entry name" value="KstR2_TetR_C"/>
</dbReference>
<dbReference type="Gene3D" id="1.10.10.60">
    <property type="entry name" value="Homeodomain-like"/>
    <property type="match status" value="1"/>
</dbReference>
<dbReference type="InterPro" id="IPR036866">
    <property type="entry name" value="RibonucZ/Hydroxyglut_hydro"/>
</dbReference>
<dbReference type="InterPro" id="IPR051013">
    <property type="entry name" value="MBL_superfamily_lactonases"/>
</dbReference>
<evidence type="ECO:0000313" key="8">
    <source>
        <dbReference type="Proteomes" id="UP000649617"/>
    </source>
</evidence>
<dbReference type="Pfam" id="PF00440">
    <property type="entry name" value="TetR_N"/>
    <property type="match status" value="1"/>
</dbReference>
<keyword evidence="4" id="KW-0862">Zinc</keyword>
<dbReference type="InterPro" id="IPR036271">
    <property type="entry name" value="Tet_transcr_reg_TetR-rel_C_sf"/>
</dbReference>
<sequence>MTGSNTKSARTRAKILDAAALTFRLRGYAATTLKDIAEAADMQTGSLYYHFESKAKLMEEVLDKGIREVHAGVLKSQKELAADVSAEQRILSAVHAHLILLLKNGDYTSTNIRNFGQVPDEVHQHHIKLRKAYADLWRKILRQAQQEGALAADIDLALLRMLLMGALNWSVEWYQPDKTSIEAIAQQVCRMLFHGIGDWSVQRWQIGHVSITRVVDVMQNIDLAFLIPEATPENLAPFASWLKPHFLNSDTTVPLSIHTFVIQSDDTTIVVDTCIGNDKPRAMPDWNQRQSSFLSDLTTVGAAREAVDVVLCTHLHVDHVGWNTMLVEGAWVPTFPNAKYLIGREEWHFWEHEEDPFGAEAKSDSIVPIIESDLVELIETDHMITEQVRVVPTPGHTPGHISVLIESNGERAIITGDLFHHPVQFAKPGWQDIADVQSDVAERTRRDFIQAYGDETLILGTHFAPPTAGKIVATGGEYWFKAQDSDP</sequence>
<comment type="similarity">
    <text evidence="1">Belongs to the metallo-beta-lactamase superfamily.</text>
</comment>
<evidence type="ECO:0000256" key="4">
    <source>
        <dbReference type="ARBA" id="ARBA00022833"/>
    </source>
</evidence>
<dbReference type="SMART" id="SM00849">
    <property type="entry name" value="Lactamase_B"/>
    <property type="match status" value="1"/>
</dbReference>
<accession>A0A812IR82</accession>
<dbReference type="SUPFAM" id="SSF48498">
    <property type="entry name" value="Tetracyclin repressor-like, C-terminal domain"/>
    <property type="match status" value="1"/>
</dbReference>
<dbReference type="PANTHER" id="PTHR42978">
    <property type="entry name" value="QUORUM-QUENCHING LACTONASE YTNP-RELATED-RELATED"/>
    <property type="match status" value="1"/>
</dbReference>
<dbReference type="Pfam" id="PF17932">
    <property type="entry name" value="TetR_C_24"/>
    <property type="match status" value="1"/>
</dbReference>
<keyword evidence="5" id="KW-0238">DNA-binding</keyword>
<dbReference type="Gene3D" id="3.60.15.10">
    <property type="entry name" value="Ribonuclease Z/Hydroxyacylglutathione hydrolase-like"/>
    <property type="match status" value="1"/>
</dbReference>
<evidence type="ECO:0000256" key="5">
    <source>
        <dbReference type="ARBA" id="ARBA00023125"/>
    </source>
</evidence>
<dbReference type="SUPFAM" id="SSF56281">
    <property type="entry name" value="Metallo-hydrolase/oxidoreductase"/>
    <property type="match status" value="1"/>
</dbReference>
<keyword evidence="8" id="KW-1185">Reference proteome</keyword>
<dbReference type="OrthoDB" id="10250730at2759"/>
<proteinExistence type="inferred from homology"/>
<feature type="domain" description="HTH tetR-type" evidence="6">
    <location>
        <begin position="9"/>
        <end position="69"/>
    </location>
</feature>
<dbReference type="Proteomes" id="UP000649617">
    <property type="component" value="Unassembled WGS sequence"/>
</dbReference>
<dbReference type="GO" id="GO:0003677">
    <property type="term" value="F:DNA binding"/>
    <property type="evidence" value="ECO:0007669"/>
    <property type="project" value="UniProtKB-KW"/>
</dbReference>
<dbReference type="GO" id="GO:0046872">
    <property type="term" value="F:metal ion binding"/>
    <property type="evidence" value="ECO:0007669"/>
    <property type="project" value="UniProtKB-KW"/>
</dbReference>
<evidence type="ECO:0000256" key="2">
    <source>
        <dbReference type="ARBA" id="ARBA00022723"/>
    </source>
</evidence>
<dbReference type="CDD" id="cd16277">
    <property type="entry name" value="metallo-hydrolase-like_MBL-fold"/>
    <property type="match status" value="1"/>
</dbReference>
<evidence type="ECO:0000256" key="1">
    <source>
        <dbReference type="ARBA" id="ARBA00007749"/>
    </source>
</evidence>
<comment type="caution">
    <text evidence="7">The sequence shown here is derived from an EMBL/GenBank/DDBJ whole genome shotgun (WGS) entry which is preliminary data.</text>
</comment>
<evidence type="ECO:0000313" key="7">
    <source>
        <dbReference type="EMBL" id="CAE7148828.1"/>
    </source>
</evidence>
<dbReference type="InterPro" id="IPR001279">
    <property type="entry name" value="Metallo-B-lactamas"/>
</dbReference>